<dbReference type="GO" id="GO:0005886">
    <property type="term" value="C:plasma membrane"/>
    <property type="evidence" value="ECO:0007669"/>
    <property type="project" value="UniProtKB-UniRule"/>
</dbReference>
<evidence type="ECO:0000256" key="7">
    <source>
        <dbReference type="PIRNR" id="PIRNR028739"/>
    </source>
</evidence>
<keyword evidence="10" id="KW-1185">Reference proteome</keyword>
<dbReference type="Gene3D" id="1.20.1250.20">
    <property type="entry name" value="MFS general substrate transporter like domains"/>
    <property type="match status" value="1"/>
</dbReference>
<feature type="transmembrane region" description="Helical" evidence="8">
    <location>
        <begin position="271"/>
        <end position="297"/>
    </location>
</feature>
<dbReference type="Pfam" id="PF01770">
    <property type="entry name" value="Folate_carrier"/>
    <property type="match status" value="1"/>
</dbReference>
<dbReference type="Proteomes" id="UP000594454">
    <property type="component" value="Chromosome 6"/>
</dbReference>
<proteinExistence type="inferred from homology"/>
<dbReference type="FunFam" id="1.20.1250.20:FF:000298">
    <property type="entry name" value="Thiamine transporter"/>
    <property type="match status" value="1"/>
</dbReference>
<dbReference type="OrthoDB" id="18814at2759"/>
<feature type="transmembrane region" description="Helical" evidence="8">
    <location>
        <begin position="164"/>
        <end position="185"/>
    </location>
</feature>
<name>A0A7R8V4A2_HERIL</name>
<organism evidence="9 10">
    <name type="scientific">Hermetia illucens</name>
    <name type="common">Black soldier fly</name>
    <dbReference type="NCBI Taxonomy" id="343691"/>
    <lineage>
        <taxon>Eukaryota</taxon>
        <taxon>Metazoa</taxon>
        <taxon>Ecdysozoa</taxon>
        <taxon>Arthropoda</taxon>
        <taxon>Hexapoda</taxon>
        <taxon>Insecta</taxon>
        <taxon>Pterygota</taxon>
        <taxon>Neoptera</taxon>
        <taxon>Endopterygota</taxon>
        <taxon>Diptera</taxon>
        <taxon>Brachycera</taxon>
        <taxon>Stratiomyomorpha</taxon>
        <taxon>Stratiomyidae</taxon>
        <taxon>Hermetiinae</taxon>
        <taxon>Hermetia</taxon>
    </lineage>
</organism>
<feature type="transmembrane region" description="Helical" evidence="8">
    <location>
        <begin position="76"/>
        <end position="97"/>
    </location>
</feature>
<evidence type="ECO:0000256" key="4">
    <source>
        <dbReference type="ARBA" id="ARBA00022989"/>
    </source>
</evidence>
<evidence type="ECO:0000256" key="8">
    <source>
        <dbReference type="SAM" id="Phobius"/>
    </source>
</evidence>
<dbReference type="InterPro" id="IPR036259">
    <property type="entry name" value="MFS_trans_sf"/>
</dbReference>
<comment type="subcellular location">
    <subcellularLocation>
        <location evidence="7">Membrane</location>
        <topology evidence="7">Multi-pass membrane protein</topology>
    </subcellularLocation>
</comment>
<keyword evidence="7" id="KW-0813">Transport</keyword>
<feature type="transmembrane region" description="Helical" evidence="8">
    <location>
        <begin position="391"/>
        <end position="412"/>
    </location>
</feature>
<dbReference type="GO" id="GO:0090482">
    <property type="term" value="F:vitamin transmembrane transporter activity"/>
    <property type="evidence" value="ECO:0007669"/>
    <property type="project" value="InterPro"/>
</dbReference>
<comment type="similarity">
    <text evidence="1 7">Belongs to the reduced folate carrier (RFC) transporter (TC 2.A.48) family.</text>
</comment>
<evidence type="ECO:0000256" key="5">
    <source>
        <dbReference type="ARBA" id="ARBA00023136"/>
    </source>
</evidence>
<dbReference type="InParanoid" id="A0A7R8V4A2"/>
<dbReference type="NCBIfam" id="TIGR00806">
    <property type="entry name" value="rfc"/>
    <property type="match status" value="1"/>
</dbReference>
<dbReference type="FunCoup" id="A0A7R8V4A2">
    <property type="interactions" value="294"/>
</dbReference>
<evidence type="ECO:0000256" key="3">
    <source>
        <dbReference type="ARBA" id="ARBA00022954"/>
    </source>
</evidence>
<feature type="transmembrane region" description="Helical" evidence="8">
    <location>
        <begin position="133"/>
        <end position="158"/>
    </location>
</feature>
<dbReference type="SUPFAM" id="SSF103473">
    <property type="entry name" value="MFS general substrate transporter"/>
    <property type="match status" value="1"/>
</dbReference>
<evidence type="ECO:0008006" key="11">
    <source>
        <dbReference type="Google" id="ProtNLM"/>
    </source>
</evidence>
<keyword evidence="5 7" id="KW-0472">Membrane</keyword>
<dbReference type="AlphaFoldDB" id="A0A7R8V4A2"/>
<dbReference type="EMBL" id="LR899014">
    <property type="protein sequence ID" value="CAD7092543.1"/>
    <property type="molecule type" value="Genomic_DNA"/>
</dbReference>
<protein>
    <recommendedName>
        <fullName evidence="11">Thiamine transporter 1</fullName>
    </recommendedName>
</protein>
<feature type="transmembrane region" description="Helical" evidence="8">
    <location>
        <begin position="242"/>
        <end position="265"/>
    </location>
</feature>
<keyword evidence="6" id="KW-0325">Glycoprotein</keyword>
<dbReference type="GO" id="GO:0005542">
    <property type="term" value="F:folic acid binding"/>
    <property type="evidence" value="ECO:0007669"/>
    <property type="project" value="UniProtKB-KW"/>
</dbReference>
<evidence type="ECO:0000256" key="6">
    <source>
        <dbReference type="ARBA" id="ARBA00023180"/>
    </source>
</evidence>
<dbReference type="PANTHER" id="PTHR10686:SF18">
    <property type="entry name" value="IP11787P-RELATED"/>
    <property type="match status" value="1"/>
</dbReference>
<evidence type="ECO:0000313" key="9">
    <source>
        <dbReference type="EMBL" id="CAD7092543.1"/>
    </source>
</evidence>
<dbReference type="PIRSF" id="PIRSF028739">
    <property type="entry name" value="Folate_carrier"/>
    <property type="match status" value="1"/>
</dbReference>
<evidence type="ECO:0000313" key="10">
    <source>
        <dbReference type="Proteomes" id="UP000594454"/>
    </source>
</evidence>
<sequence length="471" mass="53469">MQEWHKISLILCGFGFLRDIRPSEPFVTEYILGPWRNVTEQELNQDVYPVSTYGYLAQLILVFLITDFLRYKPLIILMGCCGIIIWSLLLWTTSILALQILEFFYGTYMATEVAYYTYMYAKVDKANYIKVTSYTRVAMLIGKLIASISGQALIYFSLMDYRDLNYITLAAQILATAWAFFLPGSKTSLYFHRKRETGSMEDGLNEDQNAVGTTDNIKGAFQLLWLHFRNAYTNSMVLQWSLWYIVNLCGYLQVVNYIQVLWKVIDSSPLVVWNGAVDAILTLLGAGLSLAAGYIFTGKTNVRASLLTLAILTIIEGLCLLLTSQTTVLYWSYAGYICFGALFTFTVTVSSSEVSRHLQEESYGLVFGFNTFIALIMQTILTVIVVSKDGFALGVIAQFTVYTFYFLVVGICKLVEERGLWGAIPHGVHQYQNIAVPQTGDLPRKSQRYQGERLNKYIITVSRNPLWRIML</sequence>
<feature type="transmembrane region" description="Helical" evidence="8">
    <location>
        <begin position="304"/>
        <end position="324"/>
    </location>
</feature>
<dbReference type="InterPro" id="IPR002666">
    <property type="entry name" value="Folate_carrier"/>
</dbReference>
<gene>
    <name evidence="9" type="ORF">HERILL_LOCUS14895</name>
</gene>
<feature type="transmembrane region" description="Helical" evidence="8">
    <location>
        <begin position="103"/>
        <end position="121"/>
    </location>
</feature>
<dbReference type="PANTHER" id="PTHR10686">
    <property type="entry name" value="FOLATE TRANSPORTER"/>
    <property type="match status" value="1"/>
</dbReference>
<feature type="transmembrane region" description="Helical" evidence="8">
    <location>
        <begin position="363"/>
        <end position="385"/>
    </location>
</feature>
<evidence type="ECO:0000256" key="1">
    <source>
        <dbReference type="ARBA" id="ARBA00005773"/>
    </source>
</evidence>
<evidence type="ECO:0000256" key="2">
    <source>
        <dbReference type="ARBA" id="ARBA00022692"/>
    </source>
</evidence>
<feature type="transmembrane region" description="Helical" evidence="8">
    <location>
        <begin position="330"/>
        <end position="351"/>
    </location>
</feature>
<keyword evidence="2 8" id="KW-0812">Transmembrane</keyword>
<accession>A0A7R8V4A2</accession>
<reference evidence="9 10" key="1">
    <citation type="submission" date="2020-11" db="EMBL/GenBank/DDBJ databases">
        <authorList>
            <person name="Wallbank WR R."/>
            <person name="Pardo Diaz C."/>
            <person name="Kozak K."/>
            <person name="Martin S."/>
            <person name="Jiggins C."/>
            <person name="Moest M."/>
            <person name="Warren A I."/>
            <person name="Generalovic N T."/>
            <person name="Byers J.R.P. K."/>
            <person name="Montejo-Kovacevich G."/>
            <person name="Yen C E."/>
        </authorList>
    </citation>
    <scope>NUCLEOTIDE SEQUENCE [LARGE SCALE GENOMIC DNA]</scope>
</reference>
<keyword evidence="3" id="KW-0290">Folate-binding</keyword>
<keyword evidence="4 8" id="KW-1133">Transmembrane helix</keyword>